<name>A0A699KMB3_TANCI</name>
<proteinExistence type="predicted"/>
<evidence type="ECO:0000313" key="1">
    <source>
        <dbReference type="EMBL" id="GFA96762.1"/>
    </source>
</evidence>
<organism evidence="1">
    <name type="scientific">Tanacetum cinerariifolium</name>
    <name type="common">Dalmatian daisy</name>
    <name type="synonym">Chrysanthemum cinerariifolium</name>
    <dbReference type="NCBI Taxonomy" id="118510"/>
    <lineage>
        <taxon>Eukaryota</taxon>
        <taxon>Viridiplantae</taxon>
        <taxon>Streptophyta</taxon>
        <taxon>Embryophyta</taxon>
        <taxon>Tracheophyta</taxon>
        <taxon>Spermatophyta</taxon>
        <taxon>Magnoliopsida</taxon>
        <taxon>eudicotyledons</taxon>
        <taxon>Gunneridae</taxon>
        <taxon>Pentapetalae</taxon>
        <taxon>asterids</taxon>
        <taxon>campanulids</taxon>
        <taxon>Asterales</taxon>
        <taxon>Asteraceae</taxon>
        <taxon>Asteroideae</taxon>
        <taxon>Anthemideae</taxon>
        <taxon>Anthemidinae</taxon>
        <taxon>Tanacetum</taxon>
    </lineage>
</organism>
<sequence length="86" mass="9347">MPVINVNELWRMCMEVLLGIHGVWDVIEPGLADAKKNNIVKGSSSTQIYSPGSSAPPRYSPGASTHSKLFSGIFKKHKVLKLQALA</sequence>
<dbReference type="EMBL" id="BKCJ010523989">
    <property type="protein sequence ID" value="GFA96762.1"/>
    <property type="molecule type" value="Genomic_DNA"/>
</dbReference>
<accession>A0A699KMB3</accession>
<protein>
    <submittedName>
        <fullName evidence="1">Uncharacterized protein</fullName>
    </submittedName>
</protein>
<dbReference type="AlphaFoldDB" id="A0A699KMB3"/>
<comment type="caution">
    <text evidence="1">The sequence shown here is derived from an EMBL/GenBank/DDBJ whole genome shotgun (WGS) entry which is preliminary data.</text>
</comment>
<reference evidence="1" key="1">
    <citation type="journal article" date="2019" name="Sci. Rep.">
        <title>Draft genome of Tanacetum cinerariifolium, the natural source of mosquito coil.</title>
        <authorList>
            <person name="Yamashiro T."/>
            <person name="Shiraishi A."/>
            <person name="Satake H."/>
            <person name="Nakayama K."/>
        </authorList>
    </citation>
    <scope>NUCLEOTIDE SEQUENCE</scope>
</reference>
<gene>
    <name evidence="1" type="ORF">Tci_668734</name>
</gene>